<feature type="binding site" evidence="4">
    <location>
        <begin position="16"/>
        <end position="23"/>
    </location>
    <ligand>
        <name>ATP</name>
        <dbReference type="ChEBI" id="CHEBI:30616"/>
    </ligand>
</feature>
<evidence type="ECO:0000313" key="7">
    <source>
        <dbReference type="EMBL" id="ASP19423.1"/>
    </source>
</evidence>
<dbReference type="InterPro" id="IPR053931">
    <property type="entry name" value="RapZ_C"/>
</dbReference>
<dbReference type="InterPro" id="IPR053930">
    <property type="entry name" value="RapZ-like_N"/>
</dbReference>
<dbReference type="GO" id="GO:0005525">
    <property type="term" value="F:GTP binding"/>
    <property type="evidence" value="ECO:0007669"/>
    <property type="project" value="UniProtKB-UniRule"/>
</dbReference>
<evidence type="ECO:0000259" key="6">
    <source>
        <dbReference type="Pfam" id="PF22740"/>
    </source>
</evidence>
<dbReference type="HAMAP" id="MF_00636">
    <property type="entry name" value="RapZ_like"/>
    <property type="match status" value="1"/>
</dbReference>
<dbReference type="Proteomes" id="UP000203589">
    <property type="component" value="Chromosome"/>
</dbReference>
<accession>A0A222DZT5</accession>
<dbReference type="EMBL" id="CP022540">
    <property type="protein sequence ID" value="ASP19423.1"/>
    <property type="molecule type" value="Genomic_DNA"/>
</dbReference>
<dbReference type="PANTHER" id="PTHR30448:SF0">
    <property type="entry name" value="RNASE ADAPTER PROTEIN RAPZ"/>
    <property type="match status" value="1"/>
</dbReference>
<evidence type="ECO:0000313" key="8">
    <source>
        <dbReference type="Proteomes" id="UP000203589"/>
    </source>
</evidence>
<evidence type="ECO:0000256" key="1">
    <source>
        <dbReference type="ARBA" id="ARBA00022741"/>
    </source>
</evidence>
<dbReference type="AlphaFoldDB" id="A0A222DZT5"/>
<dbReference type="InterPro" id="IPR005337">
    <property type="entry name" value="RapZ-like"/>
</dbReference>
<feature type="binding site" evidence="4">
    <location>
        <begin position="64"/>
        <end position="67"/>
    </location>
    <ligand>
        <name>GTP</name>
        <dbReference type="ChEBI" id="CHEBI:37565"/>
    </ligand>
</feature>
<keyword evidence="2 4" id="KW-0067">ATP-binding</keyword>
<reference evidence="7 8" key="1">
    <citation type="submission" date="2017-07" db="EMBL/GenBank/DDBJ databases">
        <title>Genome Sequence of Antarctobacter heliothermus Strain SMS3 Isolated from a culture of the Diatom Skeletonema marinoi.</title>
        <authorList>
            <person name="Topel M."/>
            <person name="Pinder M.I.M."/>
            <person name="Johansson O.N."/>
            <person name="Kourtchenko O."/>
            <person name="Godhe A."/>
            <person name="Clarke A.K."/>
        </authorList>
    </citation>
    <scope>NUCLEOTIDE SEQUENCE [LARGE SCALE GENOMIC DNA]</scope>
    <source>
        <strain evidence="7 8">SMS3</strain>
    </source>
</reference>
<dbReference type="Pfam" id="PF03668">
    <property type="entry name" value="RapZ-like_N"/>
    <property type="match status" value="1"/>
</dbReference>
<dbReference type="PANTHER" id="PTHR30448">
    <property type="entry name" value="RNASE ADAPTER PROTEIN RAPZ"/>
    <property type="match status" value="1"/>
</dbReference>
<protein>
    <submittedName>
        <fullName evidence="7">Nucleotide-binding protein YvcJ</fullName>
    </submittedName>
</protein>
<sequence length="309" mass="33822">MDQMEPASARIVFVTGPSGAGRSSAINVLEDLGFESIDNIPLSLIPRLVEGDSPLARPLALGIDVRNRDFSAEGLLQLRDTLAEHLGVTVDLLYLDCSNEVLVRRYSETRRRHPMAPDDTPQAGVFREKALLTDVSVRADILIDTSELTVHDLRAEMEGWFGEVTGQGMAVSVQSFSYKRGLPQGLDVVIDCRFLRNPHWEKDLRDFTGLDPEVAGFVGADPRYDEFLDRATGLILLMLPACVAEGKAHFAIGFGCTGGKHRSVAVTENVAAALAQEGWRVSIRHRELERRGAASVAERETGVSGVKTR</sequence>
<keyword evidence="3 4" id="KW-0342">GTP-binding</keyword>
<dbReference type="OrthoDB" id="9784461at2"/>
<organism evidence="7 8">
    <name type="scientific">Antarctobacter heliothermus</name>
    <dbReference type="NCBI Taxonomy" id="74033"/>
    <lineage>
        <taxon>Bacteria</taxon>
        <taxon>Pseudomonadati</taxon>
        <taxon>Pseudomonadota</taxon>
        <taxon>Alphaproteobacteria</taxon>
        <taxon>Rhodobacterales</taxon>
        <taxon>Roseobacteraceae</taxon>
        <taxon>Antarctobacter</taxon>
    </lineage>
</organism>
<dbReference type="PIRSF" id="PIRSF005052">
    <property type="entry name" value="P-loopkin"/>
    <property type="match status" value="1"/>
</dbReference>
<keyword evidence="8" id="KW-1185">Reference proteome</keyword>
<dbReference type="Gene3D" id="3.40.50.300">
    <property type="entry name" value="P-loop containing nucleotide triphosphate hydrolases"/>
    <property type="match status" value="1"/>
</dbReference>
<evidence type="ECO:0000256" key="4">
    <source>
        <dbReference type="HAMAP-Rule" id="MF_00636"/>
    </source>
</evidence>
<evidence type="ECO:0000256" key="2">
    <source>
        <dbReference type="ARBA" id="ARBA00022840"/>
    </source>
</evidence>
<proteinExistence type="inferred from homology"/>
<evidence type="ECO:0000259" key="5">
    <source>
        <dbReference type="Pfam" id="PF03668"/>
    </source>
</evidence>
<dbReference type="RefSeq" id="WP_094033660.1">
    <property type="nucleotide sequence ID" value="NZ_CP022540.1"/>
</dbReference>
<gene>
    <name evidence="7" type="primary">yvcJ</name>
    <name evidence="7" type="ORF">ANTHELSMS3_00705</name>
</gene>
<keyword evidence="1 4" id="KW-0547">Nucleotide-binding</keyword>
<dbReference type="InterPro" id="IPR027417">
    <property type="entry name" value="P-loop_NTPase"/>
</dbReference>
<dbReference type="NCBIfam" id="NF003828">
    <property type="entry name" value="PRK05416.1"/>
    <property type="match status" value="1"/>
</dbReference>
<dbReference type="GO" id="GO:0005524">
    <property type="term" value="F:ATP binding"/>
    <property type="evidence" value="ECO:0007669"/>
    <property type="project" value="UniProtKB-UniRule"/>
</dbReference>
<dbReference type="Pfam" id="PF22740">
    <property type="entry name" value="PapZ_C"/>
    <property type="match status" value="1"/>
</dbReference>
<evidence type="ECO:0000256" key="3">
    <source>
        <dbReference type="ARBA" id="ARBA00023134"/>
    </source>
</evidence>
<name>A0A222DZT5_9RHOB</name>
<dbReference type="KEGG" id="aht:ANTHELSMS3_00705"/>
<feature type="domain" description="RapZ-like N-terminal" evidence="5">
    <location>
        <begin position="11"/>
        <end position="161"/>
    </location>
</feature>
<dbReference type="SUPFAM" id="SSF52540">
    <property type="entry name" value="P-loop containing nucleoside triphosphate hydrolases"/>
    <property type="match status" value="1"/>
</dbReference>
<feature type="domain" description="RapZ C-terminal" evidence="6">
    <location>
        <begin position="169"/>
        <end position="289"/>
    </location>
</feature>